<dbReference type="EMBL" id="MH460829">
    <property type="protein sequence ID" value="AXF40775.1"/>
    <property type="molecule type" value="Genomic_DNA"/>
</dbReference>
<dbReference type="GeneID" id="55810237"/>
<proteinExistence type="predicted"/>
<keyword evidence="2" id="KW-1185">Reference proteome</keyword>
<dbReference type="RefSeq" id="YP_009880976.1">
    <property type="nucleotide sequence ID" value="NC_049438.1"/>
</dbReference>
<gene>
    <name evidence="1" type="primary">rIII</name>
    <name evidence="1" type="ORF">Ac3_214</name>
</gene>
<sequence length="80" mass="9272">MDIRKILMIQREAWNKGHENYGTELDILGAAKAILDRFNHLNPAQKRLLESINQIDSIKYAKPLCSRANKEVRRLVVTLK</sequence>
<dbReference type="KEGG" id="vg:55810237"/>
<organism evidence="1 2">
    <name type="scientific">Acinetobacter phage vB_ApiM_fHyAci03</name>
    <dbReference type="NCBI Taxonomy" id="2269366"/>
    <lineage>
        <taxon>Viruses</taxon>
        <taxon>Duplodnaviria</taxon>
        <taxon>Heunggongvirae</taxon>
        <taxon>Uroviricota</taxon>
        <taxon>Caudoviricetes</taxon>
        <taxon>Pantevenvirales</taxon>
        <taxon>Straboviridae</taxon>
        <taxon>Twarogvirinae</taxon>
        <taxon>Lazarusvirus</taxon>
        <taxon>Lazarusvirus fhyacithree</taxon>
    </lineage>
</organism>
<protein>
    <submittedName>
        <fullName evidence="1">Lysis inhibitor accessory protein</fullName>
    </submittedName>
</protein>
<reference evidence="2" key="1">
    <citation type="submission" date="2018-06" db="EMBL/GenBank/DDBJ databases">
        <title>Whole genome analysis of phage vB_ApiM_fHyAci03 infecting Acinetobacter pittii.</title>
        <authorList>
            <person name="Kiljunen S."/>
            <person name="Wicklund A."/>
            <person name="Skurnik M."/>
        </authorList>
    </citation>
    <scope>NUCLEOTIDE SEQUENCE [LARGE SCALE GENOMIC DNA]</scope>
</reference>
<name>A0A345AV42_9CAUD</name>
<evidence type="ECO:0000313" key="2">
    <source>
        <dbReference type="Proteomes" id="UP000255697"/>
    </source>
</evidence>
<evidence type="ECO:0000313" key="1">
    <source>
        <dbReference type="EMBL" id="AXF40775.1"/>
    </source>
</evidence>
<dbReference type="Proteomes" id="UP000255697">
    <property type="component" value="Segment"/>
</dbReference>
<accession>A0A345AV42</accession>